<dbReference type="STRING" id="69222.BG55_05155"/>
<dbReference type="PROSITE" id="PS51257">
    <property type="entry name" value="PROKAR_LIPOPROTEIN"/>
    <property type="match status" value="1"/>
</dbReference>
<comment type="caution">
    <text evidence="1">The sequence shown here is derived from an EMBL/GenBank/DDBJ whole genome shotgun (WGS) entry which is preliminary data.</text>
</comment>
<evidence type="ECO:0000313" key="2">
    <source>
        <dbReference type="Proteomes" id="UP000019918"/>
    </source>
</evidence>
<name>A0A014PZT5_9GAMM</name>
<accession>A0A014PZT5</accession>
<dbReference type="Proteomes" id="UP000019918">
    <property type="component" value="Unassembled WGS sequence"/>
</dbReference>
<keyword evidence="2" id="KW-1185">Reference proteome</keyword>
<evidence type="ECO:0000313" key="1">
    <source>
        <dbReference type="EMBL" id="EXU76487.1"/>
    </source>
</evidence>
<sequence length="67" mass="6918">MKPVIMAQKNLNGYTVFCGVGGCQVGKTAGDDGGKFTSLPASQNVTLQAASVPVDRDRKIGFAGIQC</sequence>
<proteinExistence type="predicted"/>
<dbReference type="AlphaFoldDB" id="A0A014PZT5"/>
<dbReference type="EMBL" id="JFHN01000028">
    <property type="protein sequence ID" value="EXU76487.1"/>
    <property type="molecule type" value="Genomic_DNA"/>
</dbReference>
<reference evidence="1 2" key="1">
    <citation type="submission" date="2014-02" db="EMBL/GenBank/DDBJ databases">
        <title>Draft genome of Erwinia mallotivora strain BT-MARDI, a papaya dieback pathogen.</title>
        <authorList>
            <person name="Redzuan R."/>
            <person name="Abu Bakar N."/>
            <person name="Badrun R."/>
            <person name="Mohd Raih M.F."/>
            <person name="Rozano L."/>
            <person name="Mat Amin N."/>
        </authorList>
    </citation>
    <scope>NUCLEOTIDE SEQUENCE [LARGE SCALE GENOMIC DNA]</scope>
    <source>
        <strain evidence="1 2">BT-MARDI</strain>
    </source>
</reference>
<organism evidence="1 2">
    <name type="scientific">Erwinia mallotivora</name>
    <dbReference type="NCBI Taxonomy" id="69222"/>
    <lineage>
        <taxon>Bacteria</taxon>
        <taxon>Pseudomonadati</taxon>
        <taxon>Pseudomonadota</taxon>
        <taxon>Gammaproteobacteria</taxon>
        <taxon>Enterobacterales</taxon>
        <taxon>Erwiniaceae</taxon>
        <taxon>Erwinia</taxon>
    </lineage>
</organism>
<evidence type="ECO:0008006" key="3">
    <source>
        <dbReference type="Google" id="ProtNLM"/>
    </source>
</evidence>
<protein>
    <recommendedName>
        <fullName evidence="3">Lipoprotein</fullName>
    </recommendedName>
</protein>
<gene>
    <name evidence="1" type="ORF">BG55_05155</name>
</gene>